<name>A0A366FHE0_9HYPH</name>
<protein>
    <submittedName>
        <fullName evidence="1">Uncharacterized protein</fullName>
    </submittedName>
</protein>
<comment type="caution">
    <text evidence="1">The sequence shown here is derived from an EMBL/GenBank/DDBJ whole genome shotgun (WGS) entry which is preliminary data.</text>
</comment>
<accession>A0A366FHE0</accession>
<keyword evidence="2" id="KW-1185">Reference proteome</keyword>
<sequence length="66" mass="6879">MLATDLNLESAASEPNGVVDVFVGEDGRMSGKLLRRDHHADRTTGSVAEPAAAATLAEAAWALMNV</sequence>
<dbReference type="RefSeq" id="WP_147262727.1">
    <property type="nucleotide sequence ID" value="NZ_QNRK01000010.1"/>
</dbReference>
<organism evidence="1 2">
    <name type="scientific">Roseiarcus fermentans</name>
    <dbReference type="NCBI Taxonomy" id="1473586"/>
    <lineage>
        <taxon>Bacteria</taxon>
        <taxon>Pseudomonadati</taxon>
        <taxon>Pseudomonadota</taxon>
        <taxon>Alphaproteobacteria</taxon>
        <taxon>Hyphomicrobiales</taxon>
        <taxon>Roseiarcaceae</taxon>
        <taxon>Roseiarcus</taxon>
    </lineage>
</organism>
<gene>
    <name evidence="1" type="ORF">DFR50_110102</name>
</gene>
<dbReference type="AlphaFoldDB" id="A0A366FHE0"/>
<evidence type="ECO:0000313" key="2">
    <source>
        <dbReference type="Proteomes" id="UP000253529"/>
    </source>
</evidence>
<evidence type="ECO:0000313" key="1">
    <source>
        <dbReference type="EMBL" id="RBP14078.1"/>
    </source>
</evidence>
<reference evidence="1 2" key="1">
    <citation type="submission" date="2018-06" db="EMBL/GenBank/DDBJ databases">
        <title>Genomic Encyclopedia of Type Strains, Phase IV (KMG-IV): sequencing the most valuable type-strain genomes for metagenomic binning, comparative biology and taxonomic classification.</title>
        <authorList>
            <person name="Goeker M."/>
        </authorList>
    </citation>
    <scope>NUCLEOTIDE SEQUENCE [LARGE SCALE GENOMIC DNA]</scope>
    <source>
        <strain evidence="1 2">DSM 24875</strain>
    </source>
</reference>
<dbReference type="EMBL" id="QNRK01000010">
    <property type="protein sequence ID" value="RBP14078.1"/>
    <property type="molecule type" value="Genomic_DNA"/>
</dbReference>
<proteinExistence type="predicted"/>
<dbReference type="Proteomes" id="UP000253529">
    <property type="component" value="Unassembled WGS sequence"/>
</dbReference>